<feature type="region of interest" description="Disordered" evidence="1">
    <location>
        <begin position="1934"/>
        <end position="1953"/>
    </location>
</feature>
<evidence type="ECO:0000256" key="1">
    <source>
        <dbReference type="SAM" id="MobiDB-lite"/>
    </source>
</evidence>
<dbReference type="InterPro" id="IPR015942">
    <property type="entry name" value="Asp/Glu/hydantoin_racemase"/>
</dbReference>
<dbReference type="Proteomes" id="UP000234456">
    <property type="component" value="Unassembled WGS sequence"/>
</dbReference>
<organism evidence="4 5">
    <name type="scientific">Ralstonia pickettii</name>
    <name type="common">Burkholderia pickettii</name>
    <dbReference type="NCBI Taxonomy" id="329"/>
    <lineage>
        <taxon>Bacteria</taxon>
        <taxon>Pseudomonadati</taxon>
        <taxon>Pseudomonadota</taxon>
        <taxon>Betaproteobacteria</taxon>
        <taxon>Burkholderiales</taxon>
        <taxon>Burkholderiaceae</taxon>
        <taxon>Ralstonia</taxon>
    </lineage>
</organism>
<gene>
    <name evidence="4" type="ORF">C0Q88_14890</name>
</gene>
<feature type="compositionally biased region" description="Low complexity" evidence="1">
    <location>
        <begin position="967"/>
        <end position="980"/>
    </location>
</feature>
<dbReference type="InterPro" id="IPR031962">
    <property type="entry name" value="DUF4781"/>
</dbReference>
<feature type="domain" description="D-glutamate cyclase-like C-terminal" evidence="2">
    <location>
        <begin position="1170"/>
        <end position="1446"/>
    </location>
</feature>
<dbReference type="Pfam" id="PF01177">
    <property type="entry name" value="Asp_Glu_race"/>
    <property type="match status" value="1"/>
</dbReference>
<dbReference type="Gene3D" id="3.40.50.1860">
    <property type="match status" value="2"/>
</dbReference>
<proteinExistence type="predicted"/>
<reference evidence="4 5" key="1">
    <citation type="submission" date="2017-12" db="EMBL/GenBank/DDBJ databases">
        <title>Draft genome sequence of Ralstonia pickettii 52.</title>
        <authorList>
            <person name="Zheng B."/>
        </authorList>
    </citation>
    <scope>NUCLEOTIDE SEQUENCE [LARGE SCALE GENOMIC DNA]</scope>
    <source>
        <strain evidence="4 5">52</strain>
    </source>
</reference>
<feature type="compositionally biased region" description="Polar residues" evidence="1">
    <location>
        <begin position="2084"/>
        <end position="2113"/>
    </location>
</feature>
<feature type="region of interest" description="Disordered" evidence="1">
    <location>
        <begin position="2453"/>
        <end position="2476"/>
    </location>
</feature>
<dbReference type="PANTHER" id="PTHR32022">
    <property type="entry name" value="D-GLUTAMATE CYCLASE, MITOCHONDRIAL"/>
    <property type="match status" value="1"/>
</dbReference>
<dbReference type="EMBL" id="PKQE01000003">
    <property type="protein sequence ID" value="PLC41892.1"/>
    <property type="molecule type" value="Genomic_DNA"/>
</dbReference>
<dbReference type="InterPro" id="IPR025504">
    <property type="entry name" value="GLUCM_C"/>
</dbReference>
<name>A0A2N4TQA1_RALPI</name>
<protein>
    <recommendedName>
        <fullName evidence="6">DUF4392 domain-containing protein</fullName>
    </recommendedName>
</protein>
<comment type="caution">
    <text evidence="4">The sequence shown here is derived from an EMBL/GenBank/DDBJ whole genome shotgun (WGS) entry which is preliminary data.</text>
</comment>
<dbReference type="GO" id="GO:0047661">
    <property type="term" value="F:amino-acid racemase activity"/>
    <property type="evidence" value="ECO:0007669"/>
    <property type="project" value="InterPro"/>
</dbReference>
<evidence type="ECO:0000313" key="4">
    <source>
        <dbReference type="EMBL" id="PLC41892.1"/>
    </source>
</evidence>
<dbReference type="SUPFAM" id="SSF53681">
    <property type="entry name" value="Aspartate/glutamate racemase"/>
    <property type="match status" value="2"/>
</dbReference>
<dbReference type="RefSeq" id="WP_102066265.1">
    <property type="nucleotide sequence ID" value="NZ_PKQE01000003.1"/>
</dbReference>
<evidence type="ECO:0000259" key="2">
    <source>
        <dbReference type="Pfam" id="PF14336"/>
    </source>
</evidence>
<feature type="region of interest" description="Disordered" evidence="1">
    <location>
        <begin position="928"/>
        <end position="1044"/>
    </location>
</feature>
<accession>A0A2N4TQA1</accession>
<feature type="compositionally biased region" description="Low complexity" evidence="1">
    <location>
        <begin position="1029"/>
        <end position="1038"/>
    </location>
</feature>
<dbReference type="Gene3D" id="3.90.1640.20">
    <property type="entry name" value="TON_0340"/>
    <property type="match status" value="2"/>
</dbReference>
<dbReference type="OrthoDB" id="1668885at2"/>
<feature type="region of interest" description="Disordered" evidence="1">
    <location>
        <begin position="2050"/>
        <end position="2127"/>
    </location>
</feature>
<dbReference type="PANTHER" id="PTHR32022:SF10">
    <property type="entry name" value="D-GLUTAMATE CYCLASE, MITOCHONDRIAL"/>
    <property type="match status" value="1"/>
</dbReference>
<evidence type="ECO:0000259" key="3">
    <source>
        <dbReference type="Pfam" id="PF16013"/>
    </source>
</evidence>
<dbReference type="Pfam" id="PF14336">
    <property type="entry name" value="GLUCM-like_C"/>
    <property type="match status" value="2"/>
</dbReference>
<dbReference type="InterPro" id="IPR001920">
    <property type="entry name" value="Asp/Glu_race"/>
</dbReference>
<feature type="domain" description="DUF4781" evidence="3">
    <location>
        <begin position="679"/>
        <end position="868"/>
    </location>
</feature>
<feature type="compositionally biased region" description="Low complexity" evidence="1">
    <location>
        <begin position="2453"/>
        <end position="2468"/>
    </location>
</feature>
<feature type="compositionally biased region" description="Pro residues" evidence="1">
    <location>
        <begin position="15"/>
        <end position="26"/>
    </location>
</feature>
<evidence type="ECO:0000313" key="5">
    <source>
        <dbReference type="Proteomes" id="UP000234456"/>
    </source>
</evidence>
<evidence type="ECO:0008006" key="6">
    <source>
        <dbReference type="Google" id="ProtNLM"/>
    </source>
</evidence>
<dbReference type="Pfam" id="PF16013">
    <property type="entry name" value="DUF4781"/>
    <property type="match status" value="1"/>
</dbReference>
<feature type="domain" description="D-glutamate cyclase-like C-terminal" evidence="2">
    <location>
        <begin position="1781"/>
        <end position="2044"/>
    </location>
</feature>
<feature type="region of interest" description="Disordered" evidence="1">
    <location>
        <begin position="1"/>
        <end position="39"/>
    </location>
</feature>
<feature type="region of interest" description="Disordered" evidence="1">
    <location>
        <begin position="124"/>
        <end position="143"/>
    </location>
</feature>
<sequence>MPAIDEINGRIVYYRPPPPPPPPPTPEQKQAAADAKTRTDAAIQTANTAVNNYINNGDDSKAAQATLDKPLSDVINSVQNELRRQADEARAGSEKKAIEDAAAAIKKRDPDAKWLDKIVDDAKDAVEKQDPSQRTASEARDGVLDAQDKLQDAQSIKVTNRTIAEDKQDSINTAQANLNKAIQDFKTALGNELSTYENFGSGDNLKAANDAADALAKAHPDWDDGSLAFARNIATADAVQYQINHINPNDPTLSAQDKALATNDPVQFACVQLARPHASDKNAEQIYEQIGAASYDVRVNYTKDQVAAKMKAGDAEGALKILSTNMNDVSVTSADPEARAHLYEVAGAPFFNAHSDYFNKQITDLTQVYKYDPKDTDSGKKMADSTVKYDAVGKWMKDLAKVAPPEVAGNLLTTVEDRFNDNGHWFQSNSGDTSGLIPHGSDFYGGLSLTAAVADSPRFASDQPSTDHAQQVANWLTTNSNAKSFLYSMQTSGSGGSMPSWVPVQNAVGDGNGATVTNALIQQHGKDLPNADMLQRAFDRGNEKVQQKQAEADYKTFQADQNGGLKNIFGQMSKATFGKDNPLYNDKTQAFTGPDADTQRKNYIGAALMIQADNSGAQASGDTNAAWYTSANGTKIINEVNKAIHDAGGDNPSVKAIPIAYVDKSAGVMPTALFEVTDKNGTKHYVDDRGWTYDNLDDYRHNNALSDGGTIYLPKNLAGKVGLDSNGVPDVDHFSAHITTTGQKIRHVVDIVAGVATAVGGVILSVGTFGGASIVGGAMVAVGTGWIVGESVDHLHTLADHGRSWSPTNPEAFNDWLAIVTSAAGEYSLAGKGVSALSEAAAASKMFTLTRSASDLVAGGGGIVMTGAQVKDLLMYGDRMSGEQKAESIMFLGLGLGQVGATRMLERVGLSQGTERVGLLNALKNNADRYKPTEMAPEPTTVAANDPASAGRPTTDLTTEPVITQAGGKTNEPGTTTPGTEGKDGTTGKPATDPVDPAAGKPKTAGEPTTEPGKTSPPGDEGSPTNTTPARPSRPLPRALDDLANPEVTLTSFTDTQKALDAGTQNALSQHADLLLDAENYRTSGTTTGRHPRGIGVRRLAAALREMSDEQRKLILSKAEFAHDTANIKDPVRMSWRQRMQLYRGKSSVFGRTADRIMSPVDRIQAMFIDRGIRNFFVKGGTEDAAAALMGKRILMVTGFTVGRDPTTGRKLPETDGPVGTGEKAAVLAQAGYDITVATDSANMPVLKAVLDTYEGGHLVKLELFDAKRGQPARDAANELLDRVQPEAVVAIELPARNADGDYLNMRGISVADVNAPKDQIILEANKRKGIVTVGVGDGGNEAGMGSLRSKIPPVKLADGSTVDFASTVPVDFPVTAWNSNFGAQAILANMLRNMGRLDLMPKPEQLHAAIKASVEAGAVDGVSRKGEASVDGFASQVHQGMLVLLRNAMNHMPDGKTFDEATPNEPFTVAAFDSSNGGLIAAKNMLAIIKAETGEDLQMVPVVDHANAPYGPKSPETLIRLVGNGLQTAQRLKAAMVAMACNTACTAFPKALDNVDVPVINLIDVTSRAMVEHGGDRPAVIATAGTVKSGAYQNKVAELTDGEITPQAVAAHKFADFVNDLKHKSDDPAVKAELQAASDKYVEELDPNTTSLWLCCTHYPAMKDFLVTSLQKRGMDIPVIDPMEYQAKALLNEIGKSEWHTPSAAYSTDPYVVTSGKTGPVSQSVQNLMERLNVPVQRVRRFGPGKTLDGTIPPNPRMEPTPISNAVMAMFNPDMARIENPKGVDNAAAALQDSNRILVLAGARNAHGAVDTDGIAGAAVFGHDMQAAGKQVVYVVPHEAVPVLDAALQARGAAVNDYSIVPFDAAPGEQARTTAQDLIHQESPDTIVSINVHGRNADGRYIDQNGNDVTDQTVPLDEVVATGWKTDGVTTIGVGSRGHEAGMGNTRRTAPQVTLPDGTVVDPRSVVPADHYVSASNSNWGAHGLAASALKAAGRTDLLSTHQQHMDALEASANAGAVDGVTGRADPTVGGHDTNTYQTVVQMINLAAGKKPDVPPPTTANAAGPNGPNGPKGPEGPQPKDPASTTEPTGSKTTEPITAKTSEAGNDGNGTPPTEPDSAANAGEPKRKPWIRWIFAGSLTGAFSTAASSATLTGSAATHAVFDPTITSPVSFMYRGSIAALRANKTRAINEQIGKLGTEDSASALAWLKANVRDRAGRWGLSKTDRAAIGEALDHFQANPDALTDALSKKDNPDAQTDRNVQRLQALTSAPAKLLSPKSPMGRANDTLQLLTLALNNGNTAYWFATHGAHLNTPSFWSNALFLSANLALSSRNFAGRLGATFNDKATNTSPWLNRAQAFTMSLYTVGSVPLAMNDALMHTNSPAIGATKAALDLAFGAGALRIAGDLMPKLGQRLPSHAMLPGGLILGAAAVTRFGIELFVPNQAAKPAVAQVQGNGNGNNNGQDQNSQPISAFPLPDMQGVSGDVLRANVPHALPSVGTATSPQYAIVGPGDTLWQLSAADAAKLLGTTAPASDARTAAALDKLPPMNSQFDWAALDGNPYTQGATGLDPDLVVPGDIVRIG</sequence>